<dbReference type="InterPro" id="IPR003660">
    <property type="entry name" value="HAMP_dom"/>
</dbReference>
<dbReference type="SMART" id="SM00304">
    <property type="entry name" value="HAMP"/>
    <property type="match status" value="1"/>
</dbReference>
<dbReference type="SUPFAM" id="SSF47384">
    <property type="entry name" value="Homodimeric domain of signal transducing histidine kinase"/>
    <property type="match status" value="1"/>
</dbReference>
<dbReference type="SUPFAM" id="SSF158472">
    <property type="entry name" value="HAMP domain-like"/>
    <property type="match status" value="1"/>
</dbReference>
<evidence type="ECO:0000259" key="12">
    <source>
        <dbReference type="PROSITE" id="PS50109"/>
    </source>
</evidence>
<dbReference type="FunFam" id="1.10.287.130:FF:000010">
    <property type="entry name" value="Two-component sensor histidine kinase"/>
    <property type="match status" value="1"/>
</dbReference>
<comment type="subcellular location">
    <subcellularLocation>
        <location evidence="2">Cell membrane</location>
    </subcellularLocation>
</comment>
<dbReference type="EC" id="2.7.13.3" evidence="3"/>
<dbReference type="PANTHER" id="PTHR45436:SF5">
    <property type="entry name" value="SENSOR HISTIDINE KINASE TRCS"/>
    <property type="match status" value="1"/>
</dbReference>
<dbReference type="STRING" id="211114.SAMN04489726_7831"/>
<evidence type="ECO:0000256" key="7">
    <source>
        <dbReference type="ARBA" id="ARBA00022777"/>
    </source>
</evidence>
<dbReference type="InterPro" id="IPR003661">
    <property type="entry name" value="HisK_dim/P_dom"/>
</dbReference>
<dbReference type="EMBL" id="LT629701">
    <property type="protein sequence ID" value="SDN69993.1"/>
    <property type="molecule type" value="Genomic_DNA"/>
</dbReference>
<evidence type="ECO:0000313" key="15">
    <source>
        <dbReference type="Proteomes" id="UP000183376"/>
    </source>
</evidence>
<keyword evidence="9" id="KW-0902">Two-component regulatory system</keyword>
<dbReference type="Gene3D" id="1.10.287.130">
    <property type="match status" value="1"/>
</dbReference>
<dbReference type="Gene3D" id="6.10.340.10">
    <property type="match status" value="1"/>
</dbReference>
<reference evidence="14 15" key="1">
    <citation type="submission" date="2016-10" db="EMBL/GenBank/DDBJ databases">
        <authorList>
            <person name="de Groot N.N."/>
        </authorList>
    </citation>
    <scope>NUCLEOTIDE SEQUENCE [LARGE SCALE GENOMIC DNA]</scope>
    <source>
        <strain evidence="14 15">DSM 44149</strain>
    </source>
</reference>
<dbReference type="InterPro" id="IPR004358">
    <property type="entry name" value="Sig_transdc_His_kin-like_C"/>
</dbReference>
<dbReference type="GO" id="GO:0000155">
    <property type="term" value="F:phosphorelay sensor kinase activity"/>
    <property type="evidence" value="ECO:0007669"/>
    <property type="project" value="InterPro"/>
</dbReference>
<feature type="domain" description="HAMP" evidence="13">
    <location>
        <begin position="192"/>
        <end position="244"/>
    </location>
</feature>
<proteinExistence type="predicted"/>
<comment type="catalytic activity">
    <reaction evidence="1">
        <text>ATP + protein L-histidine = ADP + protein N-phospho-L-histidine.</text>
        <dbReference type="EC" id="2.7.13.3"/>
    </reaction>
</comment>
<feature type="transmembrane region" description="Helical" evidence="11">
    <location>
        <begin position="170"/>
        <end position="191"/>
    </location>
</feature>
<keyword evidence="5" id="KW-0808">Transferase</keyword>
<evidence type="ECO:0000256" key="9">
    <source>
        <dbReference type="ARBA" id="ARBA00023012"/>
    </source>
</evidence>
<dbReference type="SUPFAM" id="SSF55874">
    <property type="entry name" value="ATPase domain of HSP90 chaperone/DNA topoisomerase II/histidine kinase"/>
    <property type="match status" value="1"/>
</dbReference>
<dbReference type="InterPro" id="IPR036890">
    <property type="entry name" value="HATPase_C_sf"/>
</dbReference>
<gene>
    <name evidence="14" type="ORF">SAMN04489726_7831</name>
</gene>
<dbReference type="Pfam" id="PF00512">
    <property type="entry name" value="HisKA"/>
    <property type="match status" value="1"/>
</dbReference>
<dbReference type="Pfam" id="PF00672">
    <property type="entry name" value="HAMP"/>
    <property type="match status" value="1"/>
</dbReference>
<dbReference type="CDD" id="cd06225">
    <property type="entry name" value="HAMP"/>
    <property type="match status" value="1"/>
</dbReference>
<evidence type="ECO:0000256" key="6">
    <source>
        <dbReference type="ARBA" id="ARBA00022692"/>
    </source>
</evidence>
<dbReference type="PANTHER" id="PTHR45436">
    <property type="entry name" value="SENSOR HISTIDINE KINASE YKOH"/>
    <property type="match status" value="1"/>
</dbReference>
<dbReference type="InterPro" id="IPR036097">
    <property type="entry name" value="HisK_dim/P_sf"/>
</dbReference>
<dbReference type="InterPro" id="IPR003594">
    <property type="entry name" value="HATPase_dom"/>
</dbReference>
<evidence type="ECO:0000256" key="1">
    <source>
        <dbReference type="ARBA" id="ARBA00000085"/>
    </source>
</evidence>
<keyword evidence="15" id="KW-1185">Reference proteome</keyword>
<dbReference type="InterPro" id="IPR050428">
    <property type="entry name" value="TCS_sensor_his_kinase"/>
</dbReference>
<dbReference type="GO" id="GO:0005886">
    <property type="term" value="C:plasma membrane"/>
    <property type="evidence" value="ECO:0007669"/>
    <property type="project" value="UniProtKB-SubCell"/>
</dbReference>
<evidence type="ECO:0000256" key="5">
    <source>
        <dbReference type="ARBA" id="ARBA00022679"/>
    </source>
</evidence>
<dbReference type="InterPro" id="IPR005467">
    <property type="entry name" value="His_kinase_dom"/>
</dbReference>
<dbReference type="AlphaFoldDB" id="A0A1H0DIP1"/>
<evidence type="ECO:0000256" key="11">
    <source>
        <dbReference type="SAM" id="Phobius"/>
    </source>
</evidence>
<accession>A0A1H0DIP1</accession>
<evidence type="ECO:0000256" key="4">
    <source>
        <dbReference type="ARBA" id="ARBA00022553"/>
    </source>
</evidence>
<keyword evidence="8 11" id="KW-1133">Transmembrane helix</keyword>
<keyword evidence="4" id="KW-0597">Phosphoprotein</keyword>
<dbReference type="PROSITE" id="PS50109">
    <property type="entry name" value="HIS_KIN"/>
    <property type="match status" value="1"/>
</dbReference>
<evidence type="ECO:0000256" key="2">
    <source>
        <dbReference type="ARBA" id="ARBA00004236"/>
    </source>
</evidence>
<evidence type="ECO:0000256" key="10">
    <source>
        <dbReference type="ARBA" id="ARBA00023136"/>
    </source>
</evidence>
<name>A0A1H0DIP1_ALLAB</name>
<dbReference type="CDD" id="cd00075">
    <property type="entry name" value="HATPase"/>
    <property type="match status" value="1"/>
</dbReference>
<keyword evidence="7 14" id="KW-0418">Kinase</keyword>
<dbReference type="OrthoDB" id="9786919at2"/>
<organism evidence="14 15">
    <name type="scientific">Allokutzneria albata</name>
    <name type="common">Kibdelosporangium albatum</name>
    <dbReference type="NCBI Taxonomy" id="211114"/>
    <lineage>
        <taxon>Bacteria</taxon>
        <taxon>Bacillati</taxon>
        <taxon>Actinomycetota</taxon>
        <taxon>Actinomycetes</taxon>
        <taxon>Pseudonocardiales</taxon>
        <taxon>Pseudonocardiaceae</taxon>
        <taxon>Allokutzneria</taxon>
    </lineage>
</organism>
<dbReference type="Gene3D" id="3.30.565.10">
    <property type="entry name" value="Histidine kinase-like ATPase, C-terminal domain"/>
    <property type="match status" value="1"/>
</dbReference>
<sequence>MGRRWSVGLRLRLVAAFAAVALGAVIATTGASYLSARNTILQGVQDRAMDMLRTQVSTFAATVPLPPTQRDLDAFQRRLSGYVAVFYRGELRSTGGPPTEELPTEFRAAVHDSDRVLFQRGLWSESAPYLMVGMTVRTQNSVGVVEPTGLEIYAQISLASSQADISRLAAWAWVTGALALLVAVGIALLAARSVLRPVRELNHAARKLADGEFDTRLRVRGGDELAELAHTFNTSAATLRHNVGELRRMESDARRFVADVSHELRTPLTAMTAVIEILEQETDRMPPDSAVAARLVAGETRKLSRLVQDLMEISRFDAGRAGLELDEWDVATAVRDTLAARGWQDSVDVELPEGLVARLDRRRLDIVLANLVGNALGHGAPPVLVRLRREDDGVVIEVSDSGPGLPEAVLPRVFDRFYKADSARTRSEGSGLGLAIARENARLHGGSLEAGNRPGGGACFVLRLPGVLV</sequence>
<evidence type="ECO:0000313" key="14">
    <source>
        <dbReference type="EMBL" id="SDN69993.1"/>
    </source>
</evidence>
<evidence type="ECO:0000256" key="8">
    <source>
        <dbReference type="ARBA" id="ARBA00022989"/>
    </source>
</evidence>
<dbReference type="Proteomes" id="UP000183376">
    <property type="component" value="Chromosome I"/>
</dbReference>
<dbReference type="Pfam" id="PF02518">
    <property type="entry name" value="HATPase_c"/>
    <property type="match status" value="1"/>
</dbReference>
<dbReference type="PROSITE" id="PS50885">
    <property type="entry name" value="HAMP"/>
    <property type="match status" value="1"/>
</dbReference>
<dbReference type="RefSeq" id="WP_030430090.1">
    <property type="nucleotide sequence ID" value="NZ_JOEF01000010.1"/>
</dbReference>
<evidence type="ECO:0000259" key="13">
    <source>
        <dbReference type="PROSITE" id="PS50885"/>
    </source>
</evidence>
<protein>
    <recommendedName>
        <fullName evidence="3">histidine kinase</fullName>
        <ecNumber evidence="3">2.7.13.3</ecNumber>
    </recommendedName>
</protein>
<evidence type="ECO:0000256" key="3">
    <source>
        <dbReference type="ARBA" id="ARBA00012438"/>
    </source>
</evidence>
<dbReference type="SMART" id="SM00387">
    <property type="entry name" value="HATPase_c"/>
    <property type="match status" value="1"/>
</dbReference>
<dbReference type="eggNOG" id="COG2205">
    <property type="taxonomic scope" value="Bacteria"/>
</dbReference>
<keyword evidence="10 11" id="KW-0472">Membrane</keyword>
<dbReference type="PRINTS" id="PR00344">
    <property type="entry name" value="BCTRLSENSOR"/>
</dbReference>
<keyword evidence="6 11" id="KW-0812">Transmembrane</keyword>
<feature type="domain" description="Histidine kinase" evidence="12">
    <location>
        <begin position="259"/>
        <end position="468"/>
    </location>
</feature>
<dbReference type="SMART" id="SM00388">
    <property type="entry name" value="HisKA"/>
    <property type="match status" value="1"/>
</dbReference>
<dbReference type="CDD" id="cd00082">
    <property type="entry name" value="HisKA"/>
    <property type="match status" value="1"/>
</dbReference>